<dbReference type="EMBL" id="MCYL01000002">
    <property type="protein sequence ID" value="PML59545.1"/>
    <property type="molecule type" value="Genomic_DNA"/>
</dbReference>
<feature type="chain" id="PRO_5015082343" description="Bacterial surface antigen (D15) domain-containing protein" evidence="3">
    <location>
        <begin position="23"/>
        <end position="380"/>
    </location>
</feature>
<feature type="domain" description="Bacterial surface antigen (D15)" evidence="4">
    <location>
        <begin position="74"/>
        <end position="350"/>
    </location>
</feature>
<dbReference type="Proteomes" id="UP000235746">
    <property type="component" value="Unassembled WGS sequence"/>
</dbReference>
<dbReference type="InterPro" id="IPR000184">
    <property type="entry name" value="Bac_surfAg_D15"/>
</dbReference>
<name>A0A2J6UDM6_9VIBR</name>
<keyword evidence="10" id="KW-1185">Reference proteome</keyword>
<gene>
    <name evidence="7" type="ORF">BCT74_03105</name>
    <name evidence="6" type="ORF">BCT99_01205</name>
    <name evidence="5" type="ORF">BCV38_06555</name>
</gene>
<accession>A0A2J6UDM6</accession>
<dbReference type="EMBL" id="MCXM01000001">
    <property type="protein sequence ID" value="PMK50060.1"/>
    <property type="molecule type" value="Genomic_DNA"/>
</dbReference>
<dbReference type="Proteomes" id="UP000239763">
    <property type="component" value="Unassembled WGS sequence"/>
</dbReference>
<reference evidence="8 9" key="1">
    <citation type="submission" date="2016-07" db="EMBL/GenBank/DDBJ databases">
        <title>Nontailed viruses are major unrecognized killers of bacteria in the ocean.</title>
        <authorList>
            <person name="Kauffman K."/>
            <person name="Hussain F."/>
            <person name="Yang J."/>
            <person name="Arevalo P."/>
            <person name="Brown J."/>
            <person name="Cutler M."/>
            <person name="Kelly L."/>
            <person name="Polz M.F."/>
        </authorList>
    </citation>
    <scope>NUCLEOTIDE SEQUENCE [LARGE SCALE GENOMIC DNA]</scope>
    <source>
        <strain evidence="9">10N.261.51.B8</strain>
        <strain evidence="8">10N.261.52.F7</strain>
    </source>
</reference>
<reference evidence="7" key="3">
    <citation type="submission" date="2016-07" db="EMBL/GenBank/DDBJ databases">
        <authorList>
            <person name="Wan K."/>
            <person name="Booth B."/>
            <person name="Spirohn K."/>
            <person name="Hao T."/>
            <person name="Hu Y."/>
            <person name="Calderwood M."/>
            <person name="Hill D."/>
            <person name="Mohr S."/>
            <person name="Vidal M."/>
            <person name="Celniker S."/>
            <person name="Perrimon N."/>
        </authorList>
    </citation>
    <scope>NUCLEOTIDE SEQUENCE</scope>
    <source>
        <strain evidence="7">10N.261.51.B8</strain>
    </source>
</reference>
<evidence type="ECO:0000313" key="6">
    <source>
        <dbReference type="EMBL" id="PMK50060.1"/>
    </source>
</evidence>
<dbReference type="GO" id="GO:0019867">
    <property type="term" value="C:outer membrane"/>
    <property type="evidence" value="ECO:0007669"/>
    <property type="project" value="InterPro"/>
</dbReference>
<dbReference type="EMBL" id="MCSB01000013">
    <property type="protein sequence ID" value="PME29737.1"/>
    <property type="molecule type" value="Genomic_DNA"/>
</dbReference>
<dbReference type="Gene3D" id="2.40.160.50">
    <property type="entry name" value="membrane protein fhac: a member of the omp85/tpsb transporter family"/>
    <property type="match status" value="1"/>
</dbReference>
<evidence type="ECO:0000259" key="4">
    <source>
        <dbReference type="Pfam" id="PF01103"/>
    </source>
</evidence>
<evidence type="ECO:0000256" key="1">
    <source>
        <dbReference type="ARBA" id="ARBA00004370"/>
    </source>
</evidence>
<reference evidence="7 10" key="4">
    <citation type="journal article" date="2018" name="Nature">
        <title>A major lineage of non-tailed dsDNA viruses as unrecognized killers of marine bacteria.</title>
        <authorList>
            <person name="Kauffman K.M."/>
            <person name="Hussain F.A."/>
            <person name="Yang J."/>
            <person name="Arevalo P."/>
            <person name="Brown J.M."/>
            <person name="Chang W.K."/>
            <person name="VanInsberghe D."/>
            <person name="Elsherbini J."/>
            <person name="Sharma R.S."/>
            <person name="Cutler M.B."/>
            <person name="Kelly L."/>
            <person name="Polz M.F."/>
        </authorList>
    </citation>
    <scope>NUCLEOTIDE SEQUENCE</scope>
    <source>
        <strain evidence="7">10N.261.51.B8</strain>
        <strain evidence="6">10N.261.52.F7</strain>
        <strain evidence="5 10">10N.286.55.E1</strain>
    </source>
</reference>
<proteinExistence type="predicted"/>
<evidence type="ECO:0000313" key="9">
    <source>
        <dbReference type="Proteomes" id="UP000235746"/>
    </source>
</evidence>
<comment type="caution">
    <text evidence="7">The sequence shown here is derived from an EMBL/GenBank/DDBJ whole genome shotgun (WGS) entry which is preliminary data.</text>
</comment>
<reference evidence="5" key="2">
    <citation type="submission" date="2016-07" db="EMBL/GenBank/DDBJ databases">
        <authorList>
            <person name="Kauffman K."/>
            <person name="Arevalo P."/>
            <person name="Polz M.F."/>
        </authorList>
    </citation>
    <scope>NUCLEOTIDE SEQUENCE</scope>
    <source>
        <strain evidence="6">10N.261.52.F7</strain>
        <strain evidence="5">10N.286.55.E1</strain>
    </source>
</reference>
<evidence type="ECO:0000313" key="7">
    <source>
        <dbReference type="EMBL" id="PML59545.1"/>
    </source>
</evidence>
<evidence type="ECO:0000256" key="3">
    <source>
        <dbReference type="SAM" id="SignalP"/>
    </source>
</evidence>
<evidence type="ECO:0000256" key="2">
    <source>
        <dbReference type="ARBA" id="ARBA00023136"/>
    </source>
</evidence>
<comment type="subcellular location">
    <subcellularLocation>
        <location evidence="1">Membrane</location>
    </subcellularLocation>
</comment>
<organism evidence="7 9">
    <name type="scientific">Vibrio lentus</name>
    <dbReference type="NCBI Taxonomy" id="136468"/>
    <lineage>
        <taxon>Bacteria</taxon>
        <taxon>Pseudomonadati</taxon>
        <taxon>Pseudomonadota</taxon>
        <taxon>Gammaproteobacteria</taxon>
        <taxon>Vibrionales</taxon>
        <taxon>Vibrionaceae</taxon>
        <taxon>Vibrio</taxon>
    </lineage>
</organism>
<evidence type="ECO:0000313" key="10">
    <source>
        <dbReference type="Proteomes" id="UP000239763"/>
    </source>
</evidence>
<dbReference type="RefSeq" id="WP_017109968.1">
    <property type="nucleotide sequence ID" value="NZ_JAAHTI010000001.1"/>
</dbReference>
<dbReference type="Pfam" id="PF01103">
    <property type="entry name" value="Omp85"/>
    <property type="match status" value="1"/>
</dbReference>
<keyword evidence="3" id="KW-0732">Signal</keyword>
<evidence type="ECO:0000313" key="8">
    <source>
        <dbReference type="Proteomes" id="UP000235385"/>
    </source>
</evidence>
<keyword evidence="2" id="KW-0472">Membrane</keyword>
<evidence type="ECO:0000313" key="5">
    <source>
        <dbReference type="EMBL" id="PME29737.1"/>
    </source>
</evidence>
<sequence>MTRHSFLTTAFLSTVASFSSSAFEVDTRESQEPELDDQFRVIAIPFYDPSVDTGISVVPIYNFYADGETKNASTLSATLTYTQNDSYYIKGNADLLLNGDSLRFTGEMGFSSTNITLVDLVDTNHQEYAFDGDFYFKIYDNIYLGTGLNYSTARYLGDTPRDDLLLKLTGFNEEYEADMGAKLSFLWDEREHYYYPYHGFLFELTYEDHGAWLGNDEDATYSSLFSDYRFFYSLTHNDNHIIASRWVTRYLLDAENAPSSAYSTYGRQGRNVQRGFVAGDHIASHMTNLEMEYRYSISGSSINFLNNVAVVGLTGVGKVFGERLNPKDPYHSFDDGDLLTMVGLGLRYRLMRQERINVRMDFTYNNEDEVLAYFSLGENI</sequence>
<protein>
    <recommendedName>
        <fullName evidence="4">Bacterial surface antigen (D15) domain-containing protein</fullName>
    </recommendedName>
</protein>
<dbReference type="AlphaFoldDB" id="A0A2J6UDM6"/>
<dbReference type="GeneID" id="69649531"/>
<feature type="signal peptide" evidence="3">
    <location>
        <begin position="1"/>
        <end position="22"/>
    </location>
</feature>